<organism evidence="1 2">
    <name type="scientific">Necator americanus</name>
    <name type="common">Human hookworm</name>
    <dbReference type="NCBI Taxonomy" id="51031"/>
    <lineage>
        <taxon>Eukaryota</taxon>
        <taxon>Metazoa</taxon>
        <taxon>Ecdysozoa</taxon>
        <taxon>Nematoda</taxon>
        <taxon>Chromadorea</taxon>
        <taxon>Rhabditida</taxon>
        <taxon>Rhabditina</taxon>
        <taxon>Rhabditomorpha</taxon>
        <taxon>Strongyloidea</taxon>
        <taxon>Ancylostomatidae</taxon>
        <taxon>Bunostominae</taxon>
        <taxon>Necator</taxon>
    </lineage>
</organism>
<evidence type="ECO:0000313" key="2">
    <source>
        <dbReference type="Proteomes" id="UP001303046"/>
    </source>
</evidence>
<gene>
    <name evidence="1" type="primary">Necator_chrIII.g10966</name>
    <name evidence="1" type="ORF">RB195_010201</name>
</gene>
<reference evidence="1 2" key="1">
    <citation type="submission" date="2023-08" db="EMBL/GenBank/DDBJ databases">
        <title>A Necator americanus chromosomal reference genome.</title>
        <authorList>
            <person name="Ilik V."/>
            <person name="Petrzelkova K.J."/>
            <person name="Pardy F."/>
            <person name="Fuh T."/>
            <person name="Niatou-Singa F.S."/>
            <person name="Gouil Q."/>
            <person name="Baker L."/>
            <person name="Ritchie M.E."/>
            <person name="Jex A.R."/>
            <person name="Gazzola D."/>
            <person name="Li H."/>
            <person name="Toshio Fujiwara R."/>
            <person name="Zhan B."/>
            <person name="Aroian R.V."/>
            <person name="Pafco B."/>
            <person name="Schwarz E.M."/>
        </authorList>
    </citation>
    <scope>NUCLEOTIDE SEQUENCE [LARGE SCALE GENOMIC DNA]</scope>
    <source>
        <strain evidence="1 2">Aroian</strain>
        <tissue evidence="1">Whole animal</tissue>
    </source>
</reference>
<comment type="caution">
    <text evidence="1">The sequence shown here is derived from an EMBL/GenBank/DDBJ whole genome shotgun (WGS) entry which is preliminary data.</text>
</comment>
<protein>
    <submittedName>
        <fullName evidence="1">Uncharacterized protein</fullName>
    </submittedName>
</protein>
<proteinExistence type="predicted"/>
<sequence>MTVLCNNGEQHILSLLSRESIETAYGFRRNDNSTKRPTPFYAVRERRNPGSKRITYSDHKITTLMKFREIGMNTSERKTLISNIFNRE</sequence>
<dbReference type="EMBL" id="JAVFWL010000003">
    <property type="protein sequence ID" value="KAK6742789.1"/>
    <property type="molecule type" value="Genomic_DNA"/>
</dbReference>
<evidence type="ECO:0000313" key="1">
    <source>
        <dbReference type="EMBL" id="KAK6742789.1"/>
    </source>
</evidence>
<dbReference type="Proteomes" id="UP001303046">
    <property type="component" value="Unassembled WGS sequence"/>
</dbReference>
<name>A0ABR1CWV4_NECAM</name>
<keyword evidence="2" id="KW-1185">Reference proteome</keyword>
<accession>A0ABR1CWV4</accession>